<protein>
    <submittedName>
        <fullName evidence="1">Uncharacterized protein</fullName>
    </submittedName>
</protein>
<organism evidence="1 2">
    <name type="scientific">Sphaerodactylus townsendi</name>
    <dbReference type="NCBI Taxonomy" id="933632"/>
    <lineage>
        <taxon>Eukaryota</taxon>
        <taxon>Metazoa</taxon>
        <taxon>Chordata</taxon>
        <taxon>Craniata</taxon>
        <taxon>Vertebrata</taxon>
        <taxon>Euteleostomi</taxon>
        <taxon>Lepidosauria</taxon>
        <taxon>Squamata</taxon>
        <taxon>Bifurcata</taxon>
        <taxon>Gekkota</taxon>
        <taxon>Sphaerodactylidae</taxon>
        <taxon>Sphaerodactylus</taxon>
    </lineage>
</organism>
<dbReference type="EMBL" id="CM037627">
    <property type="protein sequence ID" value="KAH7989182.1"/>
    <property type="molecule type" value="Genomic_DNA"/>
</dbReference>
<accession>A0ACB8EAT6</accession>
<proteinExistence type="predicted"/>
<keyword evidence="2" id="KW-1185">Reference proteome</keyword>
<name>A0ACB8EAT6_9SAUR</name>
<sequence length="331" mass="36362">MYLPKAPQDIFVTQTPAAVNVLEGSTVHMECFVKEKINLSIWYIEWSKGGTSSVLTTANRTSIITSKEEKRSLLILNKTEVADSGMYTCTLGDSEATFHSNGTQLTVDGITDLMVNQTPEYISESEWANVSIECRFRTVSDHSSMHVRWYRNGSELNSSGDSIRIELDLERGFTSLTLMNASVSDSGNYRCRVGIRSRNLTGSGKASQVAITTVFTAQNAEHDKPGTSLAIAGAGAGAGVTILLLLIAGVIMWKRRSRVSRSEPENSSAKEVALHPPLVSQPGDVTYADLHFHKREMKPDAEVVYAEVKVPPRQQACKDARQLQHGGNQRR</sequence>
<reference evidence="1" key="1">
    <citation type="submission" date="2021-08" db="EMBL/GenBank/DDBJ databases">
        <title>The first chromosome-level gecko genome reveals the dynamic sex chromosomes of Neotropical dwarf geckos (Sphaerodactylidae: Sphaerodactylus).</title>
        <authorList>
            <person name="Pinto B.J."/>
            <person name="Keating S.E."/>
            <person name="Gamble T."/>
        </authorList>
    </citation>
    <scope>NUCLEOTIDE SEQUENCE</scope>
    <source>
        <strain evidence="1">TG3544</strain>
    </source>
</reference>
<dbReference type="Proteomes" id="UP000827872">
    <property type="component" value="Linkage Group LG14"/>
</dbReference>
<evidence type="ECO:0000313" key="1">
    <source>
        <dbReference type="EMBL" id="KAH7989182.1"/>
    </source>
</evidence>
<gene>
    <name evidence="1" type="ORF">K3G42_004127</name>
</gene>
<evidence type="ECO:0000313" key="2">
    <source>
        <dbReference type="Proteomes" id="UP000827872"/>
    </source>
</evidence>
<comment type="caution">
    <text evidence="1">The sequence shown here is derived from an EMBL/GenBank/DDBJ whole genome shotgun (WGS) entry which is preliminary data.</text>
</comment>